<evidence type="ECO:0000313" key="2">
    <source>
        <dbReference type="EMBL" id="KAL3817338.1"/>
    </source>
</evidence>
<protein>
    <submittedName>
        <fullName evidence="2">Uncharacterized protein</fullName>
    </submittedName>
</protein>
<dbReference type="Pfam" id="PF01875">
    <property type="entry name" value="Memo"/>
    <property type="match status" value="1"/>
</dbReference>
<reference evidence="2 3" key="1">
    <citation type="submission" date="2024-10" db="EMBL/GenBank/DDBJ databases">
        <title>Updated reference genomes for cyclostephanoid diatoms.</title>
        <authorList>
            <person name="Roberts W.R."/>
            <person name="Alverson A.J."/>
        </authorList>
    </citation>
    <scope>NUCLEOTIDE SEQUENCE [LARGE SCALE GENOMIC DNA]</scope>
    <source>
        <strain evidence="2 3">AJA228-03</strain>
    </source>
</reference>
<comment type="similarity">
    <text evidence="1">Belongs to the MEMO1 family.</text>
</comment>
<keyword evidence="3" id="KW-1185">Reference proteome</keyword>
<gene>
    <name evidence="2" type="ORF">ACHAXA_006604</name>
</gene>
<dbReference type="Gene3D" id="3.40.830.10">
    <property type="entry name" value="LigB-like"/>
    <property type="match status" value="1"/>
</dbReference>
<evidence type="ECO:0000256" key="1">
    <source>
        <dbReference type="ARBA" id="ARBA00006315"/>
    </source>
</evidence>
<evidence type="ECO:0000313" key="3">
    <source>
        <dbReference type="Proteomes" id="UP001530377"/>
    </source>
</evidence>
<dbReference type="Proteomes" id="UP001530377">
    <property type="component" value="Unassembled WGS sequence"/>
</dbReference>
<organism evidence="2 3">
    <name type="scientific">Cyclostephanos tholiformis</name>
    <dbReference type="NCBI Taxonomy" id="382380"/>
    <lineage>
        <taxon>Eukaryota</taxon>
        <taxon>Sar</taxon>
        <taxon>Stramenopiles</taxon>
        <taxon>Ochrophyta</taxon>
        <taxon>Bacillariophyta</taxon>
        <taxon>Coscinodiscophyceae</taxon>
        <taxon>Thalassiosirophycidae</taxon>
        <taxon>Stephanodiscales</taxon>
        <taxon>Stephanodiscaceae</taxon>
        <taxon>Cyclostephanos</taxon>
    </lineage>
</organism>
<name>A0ABD3RYQ2_9STRA</name>
<dbReference type="InterPro" id="IPR002737">
    <property type="entry name" value="MEMO1_fam"/>
</dbReference>
<dbReference type="NCBIfam" id="TIGR04336">
    <property type="entry name" value="AmmeMemoSam_B"/>
    <property type="match status" value="1"/>
</dbReference>
<dbReference type="PANTHER" id="PTHR11060">
    <property type="entry name" value="PROTEIN MEMO1"/>
    <property type="match status" value="1"/>
</dbReference>
<dbReference type="CDD" id="cd07361">
    <property type="entry name" value="MEMO_like"/>
    <property type="match status" value="1"/>
</dbReference>
<dbReference type="HAMAP" id="MF_00055">
    <property type="entry name" value="MEMO1"/>
    <property type="match status" value="1"/>
</dbReference>
<sequence length="361" mass="40235">MNFFQNIRNHISISGNSGCSDALSVSDDAKINTAPYIRRAHHAGSWYSSDPIVLDSLLTKFLTDARDDKDGDDSAPASALGIGRGIPNACISPHAGFQYSGATAAYSYLALAEAIRNNPLLGTVLVIHPSHHLYMDGCAVSGASKIETPLGNLTVDVNLRAQLLLTKKFGIMEQSVDEEEHSGEMQYPYIRKIINDAKEINGKQYDIKVLPIMVGSIGMSKEESIGKLLSPFLSDRSVFTVISSDFCHWGRRFRYTPQPTEANETINEIYEFIEYLDRKGMYLIEMQRPGAFSDYLREYSNTICGRHPISVWLHSIRESVWVHDVRFVKYAQSKKARSTRDHSVSYAGAVCRVINASQTPK</sequence>
<accession>A0ABD3RYQ2</accession>
<comment type="caution">
    <text evidence="2">The sequence shown here is derived from an EMBL/GenBank/DDBJ whole genome shotgun (WGS) entry which is preliminary data.</text>
</comment>
<dbReference type="EMBL" id="JALLPB020000108">
    <property type="protein sequence ID" value="KAL3817338.1"/>
    <property type="molecule type" value="Genomic_DNA"/>
</dbReference>
<dbReference type="AlphaFoldDB" id="A0ABD3RYQ2"/>
<dbReference type="PANTHER" id="PTHR11060:SF0">
    <property type="entry name" value="PROTEIN MEMO1"/>
    <property type="match status" value="1"/>
</dbReference>
<proteinExistence type="inferred from homology"/>